<evidence type="ECO:0000256" key="1">
    <source>
        <dbReference type="SAM" id="MobiDB-lite"/>
    </source>
</evidence>
<dbReference type="WBParaSite" id="GPUH_0001852801-mRNA-1">
    <property type="protein sequence ID" value="GPUH_0001852801-mRNA-1"/>
    <property type="gene ID" value="GPUH_0001852801"/>
</dbReference>
<evidence type="ECO:0000313" key="4">
    <source>
        <dbReference type="WBParaSite" id="GPUH_0001852801-mRNA-1"/>
    </source>
</evidence>
<proteinExistence type="predicted"/>
<feature type="compositionally biased region" description="Basic and acidic residues" evidence="1">
    <location>
        <begin position="118"/>
        <end position="163"/>
    </location>
</feature>
<evidence type="ECO:0000313" key="2">
    <source>
        <dbReference type="EMBL" id="VDN31880.1"/>
    </source>
</evidence>
<evidence type="ECO:0000313" key="3">
    <source>
        <dbReference type="Proteomes" id="UP000271098"/>
    </source>
</evidence>
<organism evidence="4">
    <name type="scientific">Gongylonema pulchrum</name>
    <dbReference type="NCBI Taxonomy" id="637853"/>
    <lineage>
        <taxon>Eukaryota</taxon>
        <taxon>Metazoa</taxon>
        <taxon>Ecdysozoa</taxon>
        <taxon>Nematoda</taxon>
        <taxon>Chromadorea</taxon>
        <taxon>Rhabditida</taxon>
        <taxon>Spirurina</taxon>
        <taxon>Spiruromorpha</taxon>
        <taxon>Spiruroidea</taxon>
        <taxon>Gongylonematidae</taxon>
        <taxon>Gongylonema</taxon>
    </lineage>
</organism>
<keyword evidence="3" id="KW-1185">Reference proteome</keyword>
<sequence>MLLKQLKQAIPRPNRPRRHKLLTPNLQPIWSNTLHVPRLRRAPIFPAEKEPVKGVVPVKKQSPVKKEQSVKKEGVAVKKEAPAKKEGMIFKKETVAAKKEVVPETQVTPNSPSPATSLKKEEVTKKEATREKKEGPAKKVAQPKKEKELTREVIRPKKEKEPVKGVVPVKKQSPVKKEPSVKKEGVAVKKEALVKKEGMIFKKEKVAAKKEVVPETQVTPNTPSPATSESSESPAVVFKFMVPGKVAAQVPSQATSENKKEVVASTEGMLDDDEPVIVSGPACQALEIIRAKGLLNSGAKTERENEIIRLYFAGKGAREQEQEAHHAIEKAIDLAVTRAKSEAGITGSLYDFLTYNRSNAIALMIDAMKYQKKDFLPDVWDTDRMPKKVMLLVLLFVVSSPENSVSA</sequence>
<feature type="region of interest" description="Disordered" evidence="1">
    <location>
        <begin position="213"/>
        <end position="233"/>
    </location>
</feature>
<dbReference type="OrthoDB" id="5858705at2759"/>
<gene>
    <name evidence="2" type="ORF">GPUH_LOCUS18500</name>
</gene>
<dbReference type="AlphaFoldDB" id="A0A183EC12"/>
<feature type="compositionally biased region" description="Basic and acidic residues" evidence="1">
    <location>
        <begin position="64"/>
        <end position="85"/>
    </location>
</feature>
<protein>
    <submittedName>
        <fullName evidence="4">Nucleolin-like</fullName>
    </submittedName>
</protein>
<feature type="region of interest" description="Disordered" evidence="1">
    <location>
        <begin position="98"/>
        <end position="182"/>
    </location>
</feature>
<name>A0A183EC12_9BILA</name>
<dbReference type="Proteomes" id="UP000271098">
    <property type="component" value="Unassembled WGS sequence"/>
</dbReference>
<dbReference type="EMBL" id="UYRT01086874">
    <property type="protein sequence ID" value="VDN31880.1"/>
    <property type="molecule type" value="Genomic_DNA"/>
</dbReference>
<feature type="compositionally biased region" description="Polar residues" evidence="1">
    <location>
        <begin position="105"/>
        <end position="116"/>
    </location>
</feature>
<reference evidence="2 3" key="2">
    <citation type="submission" date="2018-11" db="EMBL/GenBank/DDBJ databases">
        <authorList>
            <consortium name="Pathogen Informatics"/>
        </authorList>
    </citation>
    <scope>NUCLEOTIDE SEQUENCE [LARGE SCALE GENOMIC DNA]</scope>
</reference>
<feature type="compositionally biased region" description="Low complexity" evidence="1">
    <location>
        <begin position="224"/>
        <end position="233"/>
    </location>
</feature>
<reference evidence="4" key="1">
    <citation type="submission" date="2016-06" db="UniProtKB">
        <authorList>
            <consortium name="WormBaseParasite"/>
        </authorList>
    </citation>
    <scope>IDENTIFICATION</scope>
</reference>
<feature type="region of interest" description="Disordered" evidence="1">
    <location>
        <begin position="53"/>
        <end position="85"/>
    </location>
</feature>
<accession>A0A183EC12</accession>